<name>A0A0B2WMS2_METAS</name>
<organism evidence="2 3">
    <name type="scientific">Metarhizium album (strain ARSEF 1941)</name>
    <dbReference type="NCBI Taxonomy" id="1081103"/>
    <lineage>
        <taxon>Eukaryota</taxon>
        <taxon>Fungi</taxon>
        <taxon>Dikarya</taxon>
        <taxon>Ascomycota</taxon>
        <taxon>Pezizomycotina</taxon>
        <taxon>Sordariomycetes</taxon>
        <taxon>Hypocreomycetidae</taxon>
        <taxon>Hypocreales</taxon>
        <taxon>Clavicipitaceae</taxon>
        <taxon>Metarhizium</taxon>
    </lineage>
</organism>
<protein>
    <submittedName>
        <fullName evidence="2">Uncharacterized protein</fullName>
    </submittedName>
</protein>
<dbReference type="OrthoDB" id="3526284at2759"/>
<feature type="region of interest" description="Disordered" evidence="1">
    <location>
        <begin position="237"/>
        <end position="257"/>
    </location>
</feature>
<evidence type="ECO:0000313" key="2">
    <source>
        <dbReference type="EMBL" id="KHN94767.1"/>
    </source>
</evidence>
<feature type="compositionally biased region" description="Basic and acidic residues" evidence="1">
    <location>
        <begin position="159"/>
        <end position="170"/>
    </location>
</feature>
<dbReference type="HOGENOM" id="CLU_057185_0_0_1"/>
<dbReference type="STRING" id="1081103.A0A0B2WMS2"/>
<evidence type="ECO:0000256" key="1">
    <source>
        <dbReference type="SAM" id="MobiDB-lite"/>
    </source>
</evidence>
<feature type="compositionally biased region" description="Low complexity" evidence="1">
    <location>
        <begin position="239"/>
        <end position="250"/>
    </location>
</feature>
<evidence type="ECO:0000313" key="3">
    <source>
        <dbReference type="Proteomes" id="UP000030816"/>
    </source>
</evidence>
<dbReference type="GeneID" id="63741818"/>
<dbReference type="Proteomes" id="UP000030816">
    <property type="component" value="Unassembled WGS sequence"/>
</dbReference>
<accession>A0A0B2WMS2</accession>
<reference evidence="2 3" key="1">
    <citation type="journal article" date="2014" name="Proc. Natl. Acad. Sci. U.S.A.">
        <title>Trajectory and genomic determinants of fungal-pathogen speciation and host adaptation.</title>
        <authorList>
            <person name="Hu X."/>
            <person name="Xiao G."/>
            <person name="Zheng P."/>
            <person name="Shang Y."/>
            <person name="Su Y."/>
            <person name="Zhang X."/>
            <person name="Liu X."/>
            <person name="Zhan S."/>
            <person name="St Leger R.J."/>
            <person name="Wang C."/>
        </authorList>
    </citation>
    <scope>NUCLEOTIDE SEQUENCE [LARGE SCALE GENOMIC DNA]</scope>
    <source>
        <strain evidence="2 3">ARSEF 1941</strain>
    </source>
</reference>
<dbReference type="EMBL" id="AZHE01000030">
    <property type="protein sequence ID" value="KHN94767.1"/>
    <property type="molecule type" value="Genomic_DNA"/>
</dbReference>
<gene>
    <name evidence="2" type="ORF">MAM_07363</name>
</gene>
<comment type="caution">
    <text evidence="2">The sequence shown here is derived from an EMBL/GenBank/DDBJ whole genome shotgun (WGS) entry which is preliminary data.</text>
</comment>
<dbReference type="RefSeq" id="XP_040675833.1">
    <property type="nucleotide sequence ID" value="XM_040826161.1"/>
</dbReference>
<proteinExistence type="predicted"/>
<sequence>MSRQPFHLLEDGDQPPPYSTVPVFPGPSYFCDTAQSREHVPQGSSLFSTQLSALRSQMLDEQAALSCVRNKQDIEIMSLLVPHVEALIESVASHDPPPTLVEATFVPDEAIGKEWTLSDSEQRRSGEVRTLIRVGRQCKAGGVEKQQQYSSPGESEASAPKEFDGWGRWSDDGEHGKFGAQDCLWWSDEDMARRLARHLQPARATWPVDCRTIRAQVEQSETAKTIGRWSMFNERRPAKTAPTASSSSTPHQTSLEDVRMTVNAEEATFRKQSVVGLWESRTG</sequence>
<dbReference type="AlphaFoldDB" id="A0A0B2WMS2"/>
<feature type="region of interest" description="Disordered" evidence="1">
    <location>
        <begin position="142"/>
        <end position="170"/>
    </location>
</feature>
<keyword evidence="3" id="KW-1185">Reference proteome</keyword>